<organism evidence="2 3">
    <name type="scientific">Cloacimonas acidaminovorans (strain Evry)</name>
    <dbReference type="NCBI Taxonomy" id="459349"/>
    <lineage>
        <taxon>Bacteria</taxon>
        <taxon>Pseudomonadati</taxon>
        <taxon>Candidatus Cloacimonadota</taxon>
        <taxon>Candidatus Cloacimonadia</taxon>
        <taxon>Candidatus Cloacimonadales</taxon>
        <taxon>Candidatus Cloacimonadaceae</taxon>
        <taxon>Candidatus Cloacimonas</taxon>
    </lineage>
</organism>
<keyword evidence="1" id="KW-0732">Signal</keyword>
<dbReference type="OrthoDB" id="9804605at2"/>
<dbReference type="RefSeq" id="WP_015424349.1">
    <property type="nucleotide sequence ID" value="NC_020449.1"/>
</dbReference>
<sequence length="1040" mass="118023">MKFYKIGICLCLLLFFTASAAYAASAVPATGTKKLDLTKYHNVGNIWLRVSNYGFFGSGDDIVPQYPSLEYPGGSGIDYLYQGALWFGAKKQRRDSFGKKLYWLVYPPSETNDTIITAADPRWNPTKQAVIDTLVSVGFDGDWDLYEFLPAYNPLLVNNPDQTENYSTYNNLDGIIYATTRKQKRGVDDDGDGKIDEDGAGFTFPFRSGLELPTQFSENFGSNFLAEVPIRDFTILDDPINAEIWFPLGFMDLSYNNSTYAFAAPYDDDQDGRIDEDGAPVSEQDFISFYYDYCPFGTSGERDYGKSSGANTHYPLNIRVRQMSYQWSFEYIKNLVYVEFDITNMNEADTLYDCAMGIYMDCDVGPQTWGVEKAADDKSGYVKGTGYEFAYTYDGDFDNGITPGMVGARVCTPDPEKLKFHCWYWKVGDGPDDGNPLKIPKPGETSNEKYWLLTGRNPKPSSPTYTALRPEQEDLTEWEQPTPNDTRFLFSFYGAQPENPSEYSDLAKRWNLPPKKTMKIVVAVFPGDNKEDLKKSAGWAKEIYGQAQDLITVTQPDTFPHYTPPEPPDIPNLYAQLQDDGNRLDVYWDNRSEFSYDVKTVSTAIIGWQNPESSLLISGLDSDPTPYIANNWVDIPEEYRPGPPPEPGMEDKRWNMNALVNPYTASRLRKDFQGYTLWGRSGSGSQEDWEMIKRWDKVDTPRDHSDYTVNSAFPDLFRDFGGYLGIDTGLPNKNEWNVDVSEYHKFYHFDENYQLVPNGDTFYGWPIYTPDIVINGTTYNEVTDWQSLQNYANSITGPDLETTELLQARIFKHQDIPDHIFYALYDPKLIPLQGFAFPGGEGAEAPDTLDLSNLRKERLARRYYKSYIMYPRKGVEYYVALTAFDRGIPANDLNYLESGRDADANMKVFFPGTLAKENMDNIMVIPNPYIGRSSFDGRRENDEKGDKSRRIWFINLPKRCDIRIYTLAGDLVQTLKHDGAPVTDIITISKASSTGLAADGMEAWDLLSKNKQIIAPGVYLYSVENKADGKNKVGKFVIIK</sequence>
<accession>B0VGQ2</accession>
<gene>
    <name evidence="2" type="ordered locus">CLOAM0604</name>
</gene>
<evidence type="ECO:0000313" key="3">
    <source>
        <dbReference type="Proteomes" id="UP000002019"/>
    </source>
</evidence>
<dbReference type="EMBL" id="CU466930">
    <property type="protein sequence ID" value="CAO80489.1"/>
    <property type="molecule type" value="Genomic_DNA"/>
</dbReference>
<dbReference type="AlphaFoldDB" id="B0VGQ2"/>
<dbReference type="STRING" id="459349.CLOAM0604"/>
<reference evidence="2 3" key="1">
    <citation type="journal article" date="2008" name="J. Bacteriol.">
        <title>'Candidatus Cloacamonas acidaminovorans': genome sequence reconstruction provides a first glimpse of a new bacterial division.</title>
        <authorList>
            <person name="Pelletier E."/>
            <person name="Kreimeyer A."/>
            <person name="Bocs S."/>
            <person name="Rouy Z."/>
            <person name="Gyapay G."/>
            <person name="Chouari R."/>
            <person name="Riviere D."/>
            <person name="Ganesan A."/>
            <person name="Daegelen P."/>
            <person name="Sghir A."/>
            <person name="Cohen G.N."/>
            <person name="Medigue C."/>
            <person name="Weissenbach J."/>
            <person name="Le Paslier D."/>
        </authorList>
    </citation>
    <scope>NUCLEOTIDE SEQUENCE [LARGE SCALE GENOMIC DNA]</scope>
    <source>
        <strain evidence="3">Evry</strain>
    </source>
</reference>
<dbReference type="HOGENOM" id="CLU_292685_0_0_0"/>
<keyword evidence="3" id="KW-1185">Reference proteome</keyword>
<dbReference type="eggNOG" id="ENOG502ZA0G">
    <property type="taxonomic scope" value="Bacteria"/>
</dbReference>
<evidence type="ECO:0000313" key="2">
    <source>
        <dbReference type="EMBL" id="CAO80489.1"/>
    </source>
</evidence>
<evidence type="ECO:0008006" key="4">
    <source>
        <dbReference type="Google" id="ProtNLM"/>
    </source>
</evidence>
<feature type="chain" id="PRO_5002758206" description="Lipoprotein" evidence="1">
    <location>
        <begin position="24"/>
        <end position="1040"/>
    </location>
</feature>
<evidence type="ECO:0000256" key="1">
    <source>
        <dbReference type="SAM" id="SignalP"/>
    </source>
</evidence>
<dbReference type="Gene3D" id="2.60.40.4070">
    <property type="match status" value="1"/>
</dbReference>
<name>B0VGQ2_CLOAI</name>
<dbReference type="KEGG" id="caci:CLOAM0604"/>
<proteinExistence type="predicted"/>
<feature type="signal peptide" evidence="1">
    <location>
        <begin position="1"/>
        <end position="23"/>
    </location>
</feature>
<dbReference type="Proteomes" id="UP000002019">
    <property type="component" value="Chromosome"/>
</dbReference>
<protein>
    <recommendedName>
        <fullName evidence="4">Lipoprotein</fullName>
    </recommendedName>
</protein>